<dbReference type="Gene3D" id="3.30.70.1350">
    <property type="entry name" value="Cation efflux protein, cytoplasmic domain"/>
    <property type="match status" value="1"/>
</dbReference>
<keyword evidence="4 7" id="KW-0812">Transmembrane</keyword>
<organism evidence="10 11">
    <name type="scientific">Companilactobacillus zhachilii</name>
    <dbReference type="NCBI Taxonomy" id="2304606"/>
    <lineage>
        <taxon>Bacteria</taxon>
        <taxon>Bacillati</taxon>
        <taxon>Bacillota</taxon>
        <taxon>Bacilli</taxon>
        <taxon>Lactobacillales</taxon>
        <taxon>Lactobacillaceae</taxon>
        <taxon>Companilactobacillus</taxon>
    </lineage>
</organism>
<dbReference type="InterPro" id="IPR050291">
    <property type="entry name" value="CDF_Transporter"/>
</dbReference>
<evidence type="ECO:0000256" key="7">
    <source>
        <dbReference type="SAM" id="Phobius"/>
    </source>
</evidence>
<dbReference type="InterPro" id="IPR027469">
    <property type="entry name" value="Cation_efflux_TMD_sf"/>
</dbReference>
<dbReference type="NCBIfam" id="TIGR01297">
    <property type="entry name" value="CDF"/>
    <property type="match status" value="1"/>
</dbReference>
<evidence type="ECO:0000313" key="10">
    <source>
        <dbReference type="EMBL" id="AYE38544.1"/>
    </source>
</evidence>
<dbReference type="PANTHER" id="PTHR43840:SF50">
    <property type="entry name" value="MANGANESE EFFLUX SYSTEM PROTEIN MNES"/>
    <property type="match status" value="1"/>
</dbReference>
<evidence type="ECO:0000256" key="3">
    <source>
        <dbReference type="ARBA" id="ARBA00022448"/>
    </source>
</evidence>
<dbReference type="Pfam" id="PF01545">
    <property type="entry name" value="Cation_efflux"/>
    <property type="match status" value="1"/>
</dbReference>
<dbReference type="Proteomes" id="UP000267208">
    <property type="component" value="Chromosome"/>
</dbReference>
<comment type="subcellular location">
    <subcellularLocation>
        <location evidence="1">Membrane</location>
        <topology evidence="1">Multi-pass membrane protein</topology>
    </subcellularLocation>
</comment>
<comment type="similarity">
    <text evidence="2">Belongs to the cation diffusion facilitator (CDF) transporter (TC 2.A.4) family.</text>
</comment>
<dbReference type="SUPFAM" id="SSF160240">
    <property type="entry name" value="Cation efflux protein cytoplasmic domain-like"/>
    <property type="match status" value="1"/>
</dbReference>
<gene>
    <name evidence="10" type="ORF">D1B17_07780</name>
</gene>
<evidence type="ECO:0000256" key="4">
    <source>
        <dbReference type="ARBA" id="ARBA00022692"/>
    </source>
</evidence>
<keyword evidence="11" id="KW-1185">Reference proteome</keyword>
<evidence type="ECO:0000313" key="11">
    <source>
        <dbReference type="Proteomes" id="UP000267208"/>
    </source>
</evidence>
<evidence type="ECO:0000256" key="5">
    <source>
        <dbReference type="ARBA" id="ARBA00022989"/>
    </source>
</evidence>
<feature type="transmembrane region" description="Helical" evidence="7">
    <location>
        <begin position="202"/>
        <end position="229"/>
    </location>
</feature>
<dbReference type="KEGG" id="lzh:D1B17_07780"/>
<feature type="transmembrane region" description="Helical" evidence="7">
    <location>
        <begin position="153"/>
        <end position="171"/>
    </location>
</feature>
<dbReference type="Gene3D" id="1.20.1510.10">
    <property type="entry name" value="Cation efflux protein transmembrane domain"/>
    <property type="match status" value="1"/>
</dbReference>
<dbReference type="EMBL" id="CP031933">
    <property type="protein sequence ID" value="AYE38544.1"/>
    <property type="molecule type" value="Genomic_DNA"/>
</dbReference>
<feature type="transmembrane region" description="Helical" evidence="7">
    <location>
        <begin position="63"/>
        <end position="83"/>
    </location>
</feature>
<dbReference type="SUPFAM" id="SSF161111">
    <property type="entry name" value="Cation efflux protein transmembrane domain-like"/>
    <property type="match status" value="1"/>
</dbReference>
<proteinExistence type="inferred from homology"/>
<evidence type="ECO:0000259" key="9">
    <source>
        <dbReference type="Pfam" id="PF16916"/>
    </source>
</evidence>
<dbReference type="AlphaFoldDB" id="A0A386PRI5"/>
<keyword evidence="5 7" id="KW-1133">Transmembrane helix</keyword>
<evidence type="ECO:0000256" key="6">
    <source>
        <dbReference type="ARBA" id="ARBA00023136"/>
    </source>
</evidence>
<dbReference type="PANTHER" id="PTHR43840">
    <property type="entry name" value="MITOCHONDRIAL METAL TRANSPORTER 1-RELATED"/>
    <property type="match status" value="1"/>
</dbReference>
<keyword evidence="6 7" id="KW-0472">Membrane</keyword>
<accession>A0A386PRI5</accession>
<feature type="transmembrane region" description="Helical" evidence="7">
    <location>
        <begin position="117"/>
        <end position="141"/>
    </location>
</feature>
<protein>
    <submittedName>
        <fullName evidence="10">Cation transporter</fullName>
    </submittedName>
</protein>
<sequence length="328" mass="36343">MEEETAHRQAEQKIWKKMQQEELQRLSSAQHHLWFNVGAYLLISIIEYYLAIIGHSQTLRADALNNLAGIISAVLLLIGIFIARDTGDDDIMGRPLPEDPTKSGQKLQLARFHYETVFTLITGIIMIAIAGNVMYTGLMSLMGKTKMDVPQPITLIGAGIATVIMLVVWWFNKAGGRKLQNAALTAAAQDSLSDAMTSLGTFIAIGGALLFKIVWLDGVASIAVGIFILTAGIKIFRESSLNLADYFDPKIEEQFKRAIEKYTEVKQVIDLNASYNGNMVTLDVIIAVDPTMQVKDSYRLGEQIEAQMRRQFGVVDTDVMAVPFVKKE</sequence>
<dbReference type="InterPro" id="IPR058533">
    <property type="entry name" value="Cation_efflux_TM"/>
</dbReference>
<feature type="domain" description="Cation efflux protein cytoplasmic" evidence="9">
    <location>
        <begin position="249"/>
        <end position="316"/>
    </location>
</feature>
<feature type="transmembrane region" description="Helical" evidence="7">
    <location>
        <begin position="33"/>
        <end position="51"/>
    </location>
</feature>
<dbReference type="InterPro" id="IPR027470">
    <property type="entry name" value="Cation_efflux_CTD"/>
</dbReference>
<feature type="domain" description="Cation efflux protein transmembrane" evidence="8">
    <location>
        <begin position="114"/>
        <end position="243"/>
    </location>
</feature>
<name>A0A386PRI5_9LACO</name>
<dbReference type="GO" id="GO:0016020">
    <property type="term" value="C:membrane"/>
    <property type="evidence" value="ECO:0007669"/>
    <property type="project" value="UniProtKB-SubCell"/>
</dbReference>
<dbReference type="RefSeq" id="WP_120142787.1">
    <property type="nucleotide sequence ID" value="NZ_CP031933.2"/>
</dbReference>
<dbReference type="GO" id="GO:0008324">
    <property type="term" value="F:monoatomic cation transmembrane transporter activity"/>
    <property type="evidence" value="ECO:0007669"/>
    <property type="project" value="InterPro"/>
</dbReference>
<dbReference type="Pfam" id="PF16916">
    <property type="entry name" value="ZT_dimer"/>
    <property type="match status" value="1"/>
</dbReference>
<dbReference type="InterPro" id="IPR036837">
    <property type="entry name" value="Cation_efflux_CTD_sf"/>
</dbReference>
<evidence type="ECO:0000259" key="8">
    <source>
        <dbReference type="Pfam" id="PF01545"/>
    </source>
</evidence>
<dbReference type="InterPro" id="IPR002524">
    <property type="entry name" value="Cation_efflux"/>
</dbReference>
<reference evidence="11" key="1">
    <citation type="submission" date="2018-08" db="EMBL/GenBank/DDBJ databases">
        <title>Genome of Lactobacillus sp. HBUAS52074.</title>
        <authorList>
            <person name="Guo Z."/>
            <person name="Zhang Z.D."/>
        </authorList>
    </citation>
    <scope>NUCLEOTIDE SEQUENCE [LARGE SCALE GENOMIC DNA]</scope>
    <source>
        <strain evidence="11">HBUAS52074</strain>
    </source>
</reference>
<dbReference type="OrthoDB" id="9806522at2"/>
<evidence type="ECO:0000256" key="1">
    <source>
        <dbReference type="ARBA" id="ARBA00004141"/>
    </source>
</evidence>
<evidence type="ECO:0000256" key="2">
    <source>
        <dbReference type="ARBA" id="ARBA00008114"/>
    </source>
</evidence>
<keyword evidence="3" id="KW-0813">Transport</keyword>